<accession>A0A239SV87</accession>
<dbReference type="PROSITE" id="PS51257">
    <property type="entry name" value="PROKAR_LIPOPROTEIN"/>
    <property type="match status" value="1"/>
</dbReference>
<sequence length="377" mass="41458">MANRGVAVNACANAARSFVVVVAIAALAGCSATQIRKKDTLQDAANGFDGAVKASASALDTEVKSRARVRRAEAIENYVRTFRAKSRDDYDIDGKDDLASFARFVCAGSDSFVRERAAMRYATAYSGGLKDVLAEGDDSISGQWKRLQELRKPIKTPGAVEDTPPKEAVLACSIPLTEQLRGWKGRPTTDASHESLVAAVPVAIAAYKAIVALIQTGLTAYNDMEAKQRFADYVHKFHPDFKKVMDRDFAAQDLENAWNARQIVALQRPLATFRKIFVTPAHISRDADDIRIRELGMQVHDQLAEYDALHASQSPVVLRQKLVDAEEQLVTLVDDKHVSISDLVAFFNELKDDFDKAKTQYSAAEAAVRAVPEAWKQ</sequence>
<dbReference type="KEGG" id="pspu:NA29_01620"/>
<dbReference type="GeneID" id="88097133"/>
<keyword evidence="2" id="KW-1185">Reference proteome</keyword>
<evidence type="ECO:0000313" key="2">
    <source>
        <dbReference type="Proteomes" id="UP000215126"/>
    </source>
</evidence>
<dbReference type="EMBL" id="LT906435">
    <property type="protein sequence ID" value="SNU89246.1"/>
    <property type="molecule type" value="Genomic_DNA"/>
</dbReference>
<evidence type="ECO:0008006" key="3">
    <source>
        <dbReference type="Google" id="ProtNLM"/>
    </source>
</evidence>
<gene>
    <name evidence="1" type="ORF">SAMEA4530655_04559</name>
</gene>
<dbReference type="AlphaFoldDB" id="A0A239SV87"/>
<name>A0A239SV87_9BURK</name>
<evidence type="ECO:0000313" key="1">
    <source>
        <dbReference type="EMBL" id="SNU89246.1"/>
    </source>
</evidence>
<dbReference type="OrthoDB" id="8936319at2"/>
<protein>
    <recommendedName>
        <fullName evidence="3">DUF3829 domain-containing protein</fullName>
    </recommendedName>
</protein>
<dbReference type="RefSeq" id="WP_039393414.1">
    <property type="nucleotide sequence ID" value="NZ_CABPRX010000006.1"/>
</dbReference>
<organism evidence="1 2">
    <name type="scientific">Pandoraea sputorum</name>
    <dbReference type="NCBI Taxonomy" id="93222"/>
    <lineage>
        <taxon>Bacteria</taxon>
        <taxon>Pseudomonadati</taxon>
        <taxon>Pseudomonadota</taxon>
        <taxon>Betaproteobacteria</taxon>
        <taxon>Burkholderiales</taxon>
        <taxon>Burkholderiaceae</taxon>
        <taxon>Pandoraea</taxon>
    </lineage>
</organism>
<dbReference type="Proteomes" id="UP000215126">
    <property type="component" value="Chromosome 1"/>
</dbReference>
<proteinExistence type="predicted"/>
<reference evidence="1 2" key="1">
    <citation type="submission" date="2017-06" db="EMBL/GenBank/DDBJ databases">
        <authorList>
            <consortium name="Pathogen Informatics"/>
        </authorList>
    </citation>
    <scope>NUCLEOTIDE SEQUENCE [LARGE SCALE GENOMIC DNA]</scope>
    <source>
        <strain evidence="1 2">NCTC13161</strain>
    </source>
</reference>